<dbReference type="STRING" id="1196324.A374_02449"/>
<dbReference type="Pfam" id="PF17369">
    <property type="entry name" value="DUF5391"/>
    <property type="match status" value="1"/>
</dbReference>
<feature type="transmembrane region" description="Helical" evidence="1">
    <location>
        <begin position="45"/>
        <end position="65"/>
    </location>
</feature>
<feature type="transmembrane region" description="Helical" evidence="1">
    <location>
        <begin position="72"/>
        <end position="94"/>
    </location>
</feature>
<dbReference type="RefSeq" id="WP_007200589.1">
    <property type="nucleotide sequence ID" value="NZ_AKKV01000019.1"/>
</dbReference>
<organism evidence="2 3">
    <name type="scientific">Fictibacillus macauensis ZFHKF-1</name>
    <dbReference type="NCBI Taxonomy" id="1196324"/>
    <lineage>
        <taxon>Bacteria</taxon>
        <taxon>Bacillati</taxon>
        <taxon>Bacillota</taxon>
        <taxon>Bacilli</taxon>
        <taxon>Bacillales</taxon>
        <taxon>Fictibacillaceae</taxon>
        <taxon>Fictibacillus</taxon>
    </lineage>
</organism>
<sequence>MFGQQQKLVRITVLSALLFIGSFLVVSISPLHGVIPQTTKLGSNLMWLTLIVVILLYVIPTLCYFKEIKHTIVVLAFLCAGGFICHVSMGVVAVNTLLLKGMYSSLLLAVSIVSLLAAGVNVWWFKIAFYHSFAVKQ</sequence>
<keyword evidence="1" id="KW-0472">Membrane</keyword>
<dbReference type="EMBL" id="AKKV01000019">
    <property type="protein sequence ID" value="EIT87077.1"/>
    <property type="molecule type" value="Genomic_DNA"/>
</dbReference>
<keyword evidence="1" id="KW-0812">Transmembrane</keyword>
<accession>I8AM94</accession>
<evidence type="ECO:0000313" key="2">
    <source>
        <dbReference type="EMBL" id="EIT87077.1"/>
    </source>
</evidence>
<proteinExistence type="predicted"/>
<gene>
    <name evidence="2" type="ORF">A374_02449</name>
</gene>
<feature type="transmembrane region" description="Helical" evidence="1">
    <location>
        <begin position="12"/>
        <end position="33"/>
    </location>
</feature>
<comment type="caution">
    <text evidence="2">The sequence shown here is derived from an EMBL/GenBank/DDBJ whole genome shotgun (WGS) entry which is preliminary data.</text>
</comment>
<reference evidence="2 3" key="1">
    <citation type="journal article" date="2012" name="J. Bacteriol.">
        <title>Genome of Bacillus macauensis ZFHKF-1, a Long-Chain-Forming Bacterium.</title>
        <authorList>
            <person name="Cai L."/>
            <person name="Zhang T."/>
        </authorList>
    </citation>
    <scope>NUCLEOTIDE SEQUENCE [LARGE SCALE GENOMIC DNA]</scope>
    <source>
        <strain evidence="2 3">ZFHKF-1</strain>
    </source>
</reference>
<evidence type="ECO:0000313" key="3">
    <source>
        <dbReference type="Proteomes" id="UP000004080"/>
    </source>
</evidence>
<dbReference type="AlphaFoldDB" id="I8AM94"/>
<keyword evidence="3" id="KW-1185">Reference proteome</keyword>
<dbReference type="InterPro" id="IPR020204">
    <property type="entry name" value="Uncharacterised_YxaJ"/>
</dbReference>
<feature type="transmembrane region" description="Helical" evidence="1">
    <location>
        <begin position="106"/>
        <end position="125"/>
    </location>
</feature>
<evidence type="ECO:0000256" key="1">
    <source>
        <dbReference type="SAM" id="Phobius"/>
    </source>
</evidence>
<name>I8AM94_9BACL</name>
<dbReference type="PATRIC" id="fig|1196324.3.peg.490"/>
<protein>
    <submittedName>
        <fullName evidence="2">Integral inner membrane protein</fullName>
    </submittedName>
</protein>
<keyword evidence="1" id="KW-1133">Transmembrane helix</keyword>
<dbReference type="Proteomes" id="UP000004080">
    <property type="component" value="Unassembled WGS sequence"/>
</dbReference>